<dbReference type="Gene3D" id="3.90.550.10">
    <property type="entry name" value="Spore Coat Polysaccharide Biosynthesis Protein SpsA, Chain A"/>
    <property type="match status" value="1"/>
</dbReference>
<protein>
    <submittedName>
        <fullName evidence="4">Phosphoramidate cytidylyltransferase</fullName>
    </submittedName>
</protein>
<gene>
    <name evidence="4" type="ORF">CINF_1341</name>
</gene>
<evidence type="ECO:0000313" key="4">
    <source>
        <dbReference type="EMBL" id="QLI05826.1"/>
    </source>
</evidence>
<organism evidence="4 5">
    <name type="scientific">Candidatus Campylobacter infans</name>
    <dbReference type="NCBI Taxonomy" id="2561898"/>
    <lineage>
        <taxon>Bacteria</taxon>
        <taxon>Pseudomonadati</taxon>
        <taxon>Campylobacterota</taxon>
        <taxon>Epsilonproteobacteria</taxon>
        <taxon>Campylobacterales</taxon>
        <taxon>Campylobacteraceae</taxon>
        <taxon>Campylobacter</taxon>
    </lineage>
</organism>
<evidence type="ECO:0000256" key="1">
    <source>
        <dbReference type="ARBA" id="ARBA00022679"/>
    </source>
</evidence>
<sequence length="263" mass="30311">MKVAKALILAAGFGSRLMPLTKNVPKTMVEYKGKKIIDYEIQALQNAGFKSDEIAVVGGYKFEILREYLEQNFGLKHFFENKDYASTNMLHSLFCARDFLLECKKQKQDIIISYADIVYFAPCVVALRKKNADMAICVDKEWKRLWSARFDDILSDAETLKMRDCNGEFYITELGKKPQNLDEIQAQYMGLFKFSHKFLDKVIALYDSLDKNAIFDTQPYNNIYMTSFLQALIDKYHNAKAVIVSGGWCEIDFKSDLEVEVVK</sequence>
<reference evidence="4 5" key="1">
    <citation type="submission" date="2020-02" db="EMBL/GenBank/DDBJ databases">
        <title>Complete genome sequence of the novel Campylobacter species Candidatus Campylobacter infans.</title>
        <authorList>
            <person name="Duim B."/>
            <person name="Zomer A."/>
            <person name="van der Graaf L."/>
            <person name="Wagenaar J."/>
        </authorList>
    </citation>
    <scope>NUCLEOTIDE SEQUENCE [LARGE SCALE GENOMIC DNA]</scope>
    <source>
        <strain evidence="4 5">19S00001</strain>
    </source>
</reference>
<keyword evidence="5" id="KW-1185">Reference proteome</keyword>
<dbReference type="SUPFAM" id="SSF53448">
    <property type="entry name" value="Nucleotide-diphospho-sugar transferases"/>
    <property type="match status" value="1"/>
</dbReference>
<dbReference type="PANTHER" id="PTHR43584">
    <property type="entry name" value="NUCLEOTIDYL TRANSFERASE"/>
    <property type="match status" value="1"/>
</dbReference>
<dbReference type="RefSeq" id="WP_179974985.1">
    <property type="nucleotide sequence ID" value="NZ_CP049075.1"/>
</dbReference>
<dbReference type="GO" id="GO:0016779">
    <property type="term" value="F:nucleotidyltransferase activity"/>
    <property type="evidence" value="ECO:0007669"/>
    <property type="project" value="UniProtKB-KW"/>
</dbReference>
<evidence type="ECO:0000256" key="2">
    <source>
        <dbReference type="ARBA" id="ARBA00022695"/>
    </source>
</evidence>
<feature type="domain" description="Nucleotidyl transferase" evidence="3">
    <location>
        <begin position="5"/>
        <end position="248"/>
    </location>
</feature>
<dbReference type="EMBL" id="CP049075">
    <property type="protein sequence ID" value="QLI05826.1"/>
    <property type="molecule type" value="Genomic_DNA"/>
</dbReference>
<evidence type="ECO:0000313" key="5">
    <source>
        <dbReference type="Proteomes" id="UP000509414"/>
    </source>
</evidence>
<dbReference type="InterPro" id="IPR029044">
    <property type="entry name" value="Nucleotide-diphossugar_trans"/>
</dbReference>
<keyword evidence="2 4" id="KW-0548">Nucleotidyltransferase</keyword>
<evidence type="ECO:0000259" key="3">
    <source>
        <dbReference type="Pfam" id="PF00483"/>
    </source>
</evidence>
<name>A0A7H9CI93_9BACT</name>
<dbReference type="InterPro" id="IPR005835">
    <property type="entry name" value="NTP_transferase_dom"/>
</dbReference>
<proteinExistence type="predicted"/>
<dbReference type="PANTHER" id="PTHR43584:SF8">
    <property type="entry name" value="N-ACETYLMURAMATE ALPHA-1-PHOSPHATE URIDYLYLTRANSFERASE"/>
    <property type="match status" value="1"/>
</dbReference>
<dbReference type="InterPro" id="IPR050065">
    <property type="entry name" value="GlmU-like"/>
</dbReference>
<dbReference type="AlphaFoldDB" id="A0A7H9CI93"/>
<dbReference type="KEGG" id="cinf:CINF_1341"/>
<accession>A0A7H9CI93</accession>
<keyword evidence="1 4" id="KW-0808">Transferase</keyword>
<dbReference type="Proteomes" id="UP000509414">
    <property type="component" value="Chromosome"/>
</dbReference>
<dbReference type="CDD" id="cd02523">
    <property type="entry name" value="PC_cytidylyltransferase"/>
    <property type="match status" value="1"/>
</dbReference>
<dbReference type="Pfam" id="PF00483">
    <property type="entry name" value="NTP_transferase"/>
    <property type="match status" value="1"/>
</dbReference>